<organism evidence="3">
    <name type="scientific">Tanacetum cinerariifolium</name>
    <name type="common">Dalmatian daisy</name>
    <name type="synonym">Chrysanthemum cinerariifolium</name>
    <dbReference type="NCBI Taxonomy" id="118510"/>
    <lineage>
        <taxon>Eukaryota</taxon>
        <taxon>Viridiplantae</taxon>
        <taxon>Streptophyta</taxon>
        <taxon>Embryophyta</taxon>
        <taxon>Tracheophyta</taxon>
        <taxon>Spermatophyta</taxon>
        <taxon>Magnoliopsida</taxon>
        <taxon>eudicotyledons</taxon>
        <taxon>Gunneridae</taxon>
        <taxon>Pentapetalae</taxon>
        <taxon>asterids</taxon>
        <taxon>campanulids</taxon>
        <taxon>Asterales</taxon>
        <taxon>Asteraceae</taxon>
        <taxon>Asteroideae</taxon>
        <taxon>Anthemideae</taxon>
        <taxon>Anthemidinae</taxon>
        <taxon>Tanacetum</taxon>
    </lineage>
</organism>
<comment type="caution">
    <text evidence="3">The sequence shown here is derived from an EMBL/GenBank/DDBJ whole genome shotgun (WGS) entry which is preliminary data.</text>
</comment>
<proteinExistence type="predicted"/>
<reference evidence="3" key="1">
    <citation type="journal article" date="2019" name="Sci. Rep.">
        <title>Draft genome of Tanacetum cinerariifolium, the natural source of mosquito coil.</title>
        <authorList>
            <person name="Yamashiro T."/>
            <person name="Shiraishi A."/>
            <person name="Satake H."/>
            <person name="Nakayama K."/>
        </authorList>
    </citation>
    <scope>NUCLEOTIDE SEQUENCE</scope>
</reference>
<sequence>MKIEALKEQAKAAKMVKALTVKCDEIEQKNLLIANDTLIANCVSKEVFYISTNSEFNVSRFSEMHDAQTVVQARFLELKTELSKLKDKIQKEDHDVMKTALLTENKNLKVQINAKLKCITIDYVTPKVLAPGMYVIDVEPIPPRLRNNREAHIDYLKHLKESVETLREIVEEAKVERPLDRSLVSASLYTKHSQELLEYAIYDSNLEFAFKKHSCYVQYSDGVELIKGSRGSNLYTISVEDMMKSSPICLLSKASKTKSWLWHHRLNHLNFGAINDLTRKDLVICLPRLKFEKDHLCFACQPGKSKKHTHSPKTENNNLKVLNTLHMDLCEPMRVQTINGKKYILVIVDDYTHEDLGKLQPTADIGIFVGYAPTRKVYRIYNKRTRRIMETIHVQFDELSEPMAPVQLGTYDAR</sequence>
<dbReference type="AlphaFoldDB" id="A0A6L2JAN9"/>
<dbReference type="InterPro" id="IPR057670">
    <property type="entry name" value="SH3_retrovirus"/>
</dbReference>
<gene>
    <name evidence="3" type="ORF">Tci_005964</name>
</gene>
<evidence type="ECO:0000259" key="2">
    <source>
        <dbReference type="Pfam" id="PF25597"/>
    </source>
</evidence>
<dbReference type="PANTHER" id="PTHR42648">
    <property type="entry name" value="TRANSPOSASE, PUTATIVE-RELATED"/>
    <property type="match status" value="1"/>
</dbReference>
<protein>
    <submittedName>
        <fullName evidence="3">Integrase, catalytic region, zinc finger, CCHC-type, peptidase aspartic, catalytic</fullName>
    </submittedName>
</protein>
<accession>A0A6L2JAN9</accession>
<dbReference type="Pfam" id="PF25597">
    <property type="entry name" value="SH3_retrovirus"/>
    <property type="match status" value="1"/>
</dbReference>
<feature type="domain" description="GAG-pre-integrase" evidence="1">
    <location>
        <begin position="233"/>
        <end position="305"/>
    </location>
</feature>
<feature type="domain" description="Retroviral polymerase SH3-like" evidence="2">
    <location>
        <begin position="354"/>
        <end position="399"/>
    </location>
</feature>
<evidence type="ECO:0000259" key="1">
    <source>
        <dbReference type="Pfam" id="PF13976"/>
    </source>
</evidence>
<dbReference type="PANTHER" id="PTHR42648:SF18">
    <property type="entry name" value="RETROTRANSPOSON, UNCLASSIFIED-LIKE PROTEIN"/>
    <property type="match status" value="1"/>
</dbReference>
<name>A0A6L2JAN9_TANCI</name>
<evidence type="ECO:0000313" key="3">
    <source>
        <dbReference type="EMBL" id="GEU33986.1"/>
    </source>
</evidence>
<dbReference type="Pfam" id="PF13976">
    <property type="entry name" value="gag_pre-integrs"/>
    <property type="match status" value="1"/>
</dbReference>
<dbReference type="EMBL" id="BKCJ010000525">
    <property type="protein sequence ID" value="GEU33986.1"/>
    <property type="molecule type" value="Genomic_DNA"/>
</dbReference>
<dbReference type="InterPro" id="IPR039537">
    <property type="entry name" value="Retrotran_Ty1/copia-like"/>
</dbReference>
<dbReference type="InterPro" id="IPR025724">
    <property type="entry name" value="GAG-pre-integrase_dom"/>
</dbReference>